<keyword evidence="1" id="KW-1133">Transmembrane helix</keyword>
<name>A0A0G0MQE1_9BACT</name>
<evidence type="ECO:0000313" key="2">
    <source>
        <dbReference type="EMBL" id="KKQ67121.1"/>
    </source>
</evidence>
<organism evidence="2 3">
    <name type="scientific">Candidatus Daviesbacteria bacterium GW2011_GWA2_38_24</name>
    <dbReference type="NCBI Taxonomy" id="1618422"/>
    <lineage>
        <taxon>Bacteria</taxon>
        <taxon>Candidatus Daviesiibacteriota</taxon>
    </lineage>
</organism>
<dbReference type="Proteomes" id="UP000034235">
    <property type="component" value="Unassembled WGS sequence"/>
</dbReference>
<dbReference type="AlphaFoldDB" id="A0A0G0MQE1"/>
<feature type="transmembrane region" description="Helical" evidence="1">
    <location>
        <begin position="45"/>
        <end position="64"/>
    </location>
</feature>
<sequence>MENVKKNTWFKNSASYFIALLAIYDLWIVFDIVKLRFSNWKFVDTLFPVILVITLIGALLMLVIKSSKKEHE</sequence>
<dbReference type="EMBL" id="LBUP01000001">
    <property type="protein sequence ID" value="KKQ67121.1"/>
    <property type="molecule type" value="Genomic_DNA"/>
</dbReference>
<keyword evidence="1" id="KW-0812">Transmembrane</keyword>
<protein>
    <submittedName>
        <fullName evidence="2">Uncharacterized protein</fullName>
    </submittedName>
</protein>
<evidence type="ECO:0000256" key="1">
    <source>
        <dbReference type="SAM" id="Phobius"/>
    </source>
</evidence>
<accession>A0A0G0MQE1</accession>
<comment type="caution">
    <text evidence="2">The sequence shown here is derived from an EMBL/GenBank/DDBJ whole genome shotgun (WGS) entry which is preliminary data.</text>
</comment>
<keyword evidence="1" id="KW-0472">Membrane</keyword>
<evidence type="ECO:0000313" key="3">
    <source>
        <dbReference type="Proteomes" id="UP000034235"/>
    </source>
</evidence>
<gene>
    <name evidence="2" type="ORF">US86_C0001G0048</name>
</gene>
<proteinExistence type="predicted"/>
<feature type="transmembrane region" description="Helical" evidence="1">
    <location>
        <begin position="14"/>
        <end position="33"/>
    </location>
</feature>
<reference evidence="2 3" key="1">
    <citation type="journal article" date="2015" name="Nature">
        <title>rRNA introns, odd ribosomes, and small enigmatic genomes across a large radiation of phyla.</title>
        <authorList>
            <person name="Brown C.T."/>
            <person name="Hug L.A."/>
            <person name="Thomas B.C."/>
            <person name="Sharon I."/>
            <person name="Castelle C.J."/>
            <person name="Singh A."/>
            <person name="Wilkins M.J."/>
            <person name="Williams K.H."/>
            <person name="Banfield J.F."/>
        </authorList>
    </citation>
    <scope>NUCLEOTIDE SEQUENCE [LARGE SCALE GENOMIC DNA]</scope>
</reference>